<dbReference type="Proteomes" id="UP000054359">
    <property type="component" value="Unassembled WGS sequence"/>
</dbReference>
<reference evidence="2 3" key="1">
    <citation type="submission" date="2013-11" db="EMBL/GenBank/DDBJ databases">
        <title>Genome sequencing of Stegodyphus mimosarum.</title>
        <authorList>
            <person name="Bechsgaard J."/>
        </authorList>
    </citation>
    <scope>NUCLEOTIDE SEQUENCE [LARGE SCALE GENOMIC DNA]</scope>
</reference>
<feature type="region of interest" description="Disordered" evidence="1">
    <location>
        <begin position="1"/>
        <end position="60"/>
    </location>
</feature>
<protein>
    <submittedName>
        <fullName evidence="2">Uncharacterized protein</fullName>
    </submittedName>
</protein>
<keyword evidence="3" id="KW-1185">Reference proteome</keyword>
<name>A0A087T5N8_STEMI</name>
<feature type="compositionally biased region" description="Basic and acidic residues" evidence="1">
    <location>
        <begin position="34"/>
        <end position="44"/>
    </location>
</feature>
<organism evidence="2 3">
    <name type="scientific">Stegodyphus mimosarum</name>
    <name type="common">African social velvet spider</name>
    <dbReference type="NCBI Taxonomy" id="407821"/>
    <lineage>
        <taxon>Eukaryota</taxon>
        <taxon>Metazoa</taxon>
        <taxon>Ecdysozoa</taxon>
        <taxon>Arthropoda</taxon>
        <taxon>Chelicerata</taxon>
        <taxon>Arachnida</taxon>
        <taxon>Araneae</taxon>
        <taxon>Araneomorphae</taxon>
        <taxon>Entelegynae</taxon>
        <taxon>Eresoidea</taxon>
        <taxon>Eresidae</taxon>
        <taxon>Stegodyphus</taxon>
    </lineage>
</organism>
<dbReference type="AlphaFoldDB" id="A0A087T5N8"/>
<accession>A0A087T5N8</accession>
<evidence type="ECO:0000256" key="1">
    <source>
        <dbReference type="SAM" id="MobiDB-lite"/>
    </source>
</evidence>
<gene>
    <name evidence="2" type="ORF">X975_22307</name>
</gene>
<evidence type="ECO:0000313" key="3">
    <source>
        <dbReference type="Proteomes" id="UP000054359"/>
    </source>
</evidence>
<dbReference type="OMA" id="SWNSLCP"/>
<evidence type="ECO:0000313" key="2">
    <source>
        <dbReference type="EMBL" id="KFM60427.1"/>
    </source>
</evidence>
<sequence>MGKIQRLSRSTSSSAMDIDPPSASWNSLCPSFLDSRRNRMHLQDDTSGPVIGSPPPAGPPKILWDETFSVDVPNLKEQGNGNNLAGEKGQVMEAELSLRVQEIRLQPPQPMIICETVEDEKVETPVTAPTDTVSLAVPPVDVSNEKKRPPLTA</sequence>
<dbReference type="EMBL" id="KK113541">
    <property type="protein sequence ID" value="KFM60427.1"/>
    <property type="molecule type" value="Genomic_DNA"/>
</dbReference>
<dbReference type="OrthoDB" id="6426204at2759"/>
<feature type="non-terminal residue" evidence="2">
    <location>
        <position position="153"/>
    </location>
</feature>
<proteinExistence type="predicted"/>